<proteinExistence type="predicted"/>
<evidence type="ECO:0000256" key="1">
    <source>
        <dbReference type="SAM" id="MobiDB-lite"/>
    </source>
</evidence>
<dbReference type="Proteomes" id="UP000587697">
    <property type="component" value="Unassembled WGS sequence"/>
</dbReference>
<keyword evidence="4" id="KW-1185">Reference proteome</keyword>
<sequence>ARPGSACSPSAPAAVGKSTFLKLLGATFPRWHLVTEPVAQWRKVPAGGAGQVRAAPATPRPHRRRPGSPSPRSVPLQAAVGSANLLQMMYQEPARWSYTFQTFSCISRLKAMLEPPEEGPSESPHPVRVFERSVFSDRY</sequence>
<dbReference type="PANTHER" id="PTHR10513:SF8">
    <property type="entry name" value="DEOXYGUANOSINE KINASE, MITOCHONDRIAL"/>
    <property type="match status" value="1"/>
</dbReference>
<comment type="caution">
    <text evidence="3">The sequence shown here is derived from an EMBL/GenBank/DDBJ whole genome shotgun (WGS) entry which is preliminary data.</text>
</comment>
<accession>A0A7L2N8Q1</accession>
<gene>
    <name evidence="3" type="primary">Dguok_1</name>
    <name evidence="3" type="ORF">RHASIB_R15203</name>
</gene>
<evidence type="ECO:0000313" key="3">
    <source>
        <dbReference type="EMBL" id="NXR68416.1"/>
    </source>
</evidence>
<dbReference type="Gene3D" id="3.40.50.300">
    <property type="entry name" value="P-loop containing nucleotide triphosphate hydrolases"/>
    <property type="match status" value="1"/>
</dbReference>
<reference evidence="3 4" key="1">
    <citation type="submission" date="2019-09" db="EMBL/GenBank/DDBJ databases">
        <title>Bird 10,000 Genomes (B10K) Project - Family phase.</title>
        <authorList>
            <person name="Zhang G."/>
        </authorList>
    </citation>
    <scope>NUCLEOTIDE SEQUENCE [LARGE SCALE GENOMIC DNA]</scope>
    <source>
        <strain evidence="3">B10K-DU-002-26</strain>
        <tissue evidence="3">Muscle</tissue>
    </source>
</reference>
<dbReference type="InterPro" id="IPR050566">
    <property type="entry name" value="Deoxyribonucleoside_kinase"/>
</dbReference>
<feature type="region of interest" description="Disordered" evidence="1">
    <location>
        <begin position="44"/>
        <end position="75"/>
    </location>
</feature>
<dbReference type="Pfam" id="PF01712">
    <property type="entry name" value="dNK"/>
    <property type="match status" value="1"/>
</dbReference>
<dbReference type="InterPro" id="IPR027417">
    <property type="entry name" value="P-loop_NTPase"/>
</dbReference>
<feature type="non-terminal residue" evidence="3">
    <location>
        <position position="1"/>
    </location>
</feature>
<dbReference type="GO" id="GO:0004138">
    <property type="term" value="F:deoxyguanosine kinase activity"/>
    <property type="evidence" value="ECO:0007669"/>
    <property type="project" value="TreeGrafter"/>
</dbReference>
<evidence type="ECO:0000313" key="4">
    <source>
        <dbReference type="Proteomes" id="UP000587697"/>
    </source>
</evidence>
<dbReference type="AlphaFoldDB" id="A0A7L2N8Q1"/>
<feature type="non-terminal residue" evidence="3">
    <location>
        <position position="139"/>
    </location>
</feature>
<feature type="domain" description="Deoxynucleoside kinase" evidence="2">
    <location>
        <begin position="14"/>
        <end position="139"/>
    </location>
</feature>
<dbReference type="SUPFAM" id="SSF52540">
    <property type="entry name" value="P-loop containing nucleoside triphosphate hydrolases"/>
    <property type="match status" value="1"/>
</dbReference>
<dbReference type="PANTHER" id="PTHR10513">
    <property type="entry name" value="DEOXYNUCLEOSIDE KINASE"/>
    <property type="match status" value="1"/>
</dbReference>
<dbReference type="GO" id="GO:0005739">
    <property type="term" value="C:mitochondrion"/>
    <property type="evidence" value="ECO:0007669"/>
    <property type="project" value="TreeGrafter"/>
</dbReference>
<protein>
    <submittedName>
        <fullName evidence="3">DGUOK protein</fullName>
    </submittedName>
</protein>
<organism evidence="3 4">
    <name type="scientific">Rhadina sibilatrix</name>
    <dbReference type="NCBI Taxonomy" id="2585818"/>
    <lineage>
        <taxon>Eukaryota</taxon>
        <taxon>Metazoa</taxon>
        <taxon>Chordata</taxon>
        <taxon>Craniata</taxon>
        <taxon>Vertebrata</taxon>
        <taxon>Euteleostomi</taxon>
        <taxon>Archelosauria</taxon>
        <taxon>Archosauria</taxon>
        <taxon>Dinosauria</taxon>
        <taxon>Saurischia</taxon>
        <taxon>Theropoda</taxon>
        <taxon>Coelurosauria</taxon>
        <taxon>Aves</taxon>
        <taxon>Neognathae</taxon>
        <taxon>Neoaves</taxon>
        <taxon>Telluraves</taxon>
        <taxon>Australaves</taxon>
        <taxon>Passeriformes</taxon>
        <taxon>Sylvioidea</taxon>
        <taxon>Phylloscopidae</taxon>
        <taxon>Rhadina</taxon>
    </lineage>
</organism>
<evidence type="ECO:0000259" key="2">
    <source>
        <dbReference type="Pfam" id="PF01712"/>
    </source>
</evidence>
<dbReference type="InterPro" id="IPR031314">
    <property type="entry name" value="DNK_dom"/>
</dbReference>
<dbReference type="EMBL" id="VWYO01023329">
    <property type="protein sequence ID" value="NXR68416.1"/>
    <property type="molecule type" value="Genomic_DNA"/>
</dbReference>
<name>A0A7L2N8Q1_9PASS</name>